<gene>
    <name evidence="2" type="ORF">SAMN02745174_02004</name>
</gene>
<dbReference type="PROSITE" id="PS51186">
    <property type="entry name" value="GNAT"/>
    <property type="match status" value="1"/>
</dbReference>
<protein>
    <submittedName>
        <fullName evidence="2">Acetyltransferase (GNAT) family protein</fullName>
    </submittedName>
</protein>
<keyword evidence="3" id="KW-1185">Reference proteome</keyword>
<dbReference type="Proteomes" id="UP000191153">
    <property type="component" value="Unassembled WGS sequence"/>
</dbReference>
<dbReference type="CDD" id="cd04301">
    <property type="entry name" value="NAT_SF"/>
    <property type="match status" value="1"/>
</dbReference>
<organism evidence="2 3">
    <name type="scientific">Cetobacterium ceti</name>
    <dbReference type="NCBI Taxonomy" id="180163"/>
    <lineage>
        <taxon>Bacteria</taxon>
        <taxon>Fusobacteriati</taxon>
        <taxon>Fusobacteriota</taxon>
        <taxon>Fusobacteriia</taxon>
        <taxon>Fusobacteriales</taxon>
        <taxon>Fusobacteriaceae</taxon>
        <taxon>Cetobacterium</taxon>
    </lineage>
</organism>
<reference evidence="2 3" key="1">
    <citation type="submission" date="2017-02" db="EMBL/GenBank/DDBJ databases">
        <authorList>
            <person name="Peterson S.W."/>
        </authorList>
    </citation>
    <scope>NUCLEOTIDE SEQUENCE [LARGE SCALE GENOMIC DNA]</scope>
    <source>
        <strain evidence="2 3">ATCC 700028</strain>
    </source>
</reference>
<dbReference type="EMBL" id="FUWX01000016">
    <property type="protein sequence ID" value="SJZ94042.1"/>
    <property type="molecule type" value="Genomic_DNA"/>
</dbReference>
<dbReference type="RefSeq" id="WP_078694460.1">
    <property type="nucleotide sequence ID" value="NZ_FUWX01000016.1"/>
</dbReference>
<name>A0A1T4PR34_9FUSO</name>
<sequence length="170" mass="20170">MAIALIKLQDSNFNEIKHIILNSLDYYEVVENICLKELTDEYLDSKVKDILNEFSEKDKYKNEYRLGILYEGKIIGVVKYLIDFLKPNQAMIGLFLIEKKYRNKNIGKSIFNKIVYLMKVENQKYIRIGVDQKNIKGLKFWKNIGFKIIDTKDFNYGKYSTKINILKIYI</sequence>
<dbReference type="SUPFAM" id="SSF55729">
    <property type="entry name" value="Acyl-CoA N-acyltransferases (Nat)"/>
    <property type="match status" value="1"/>
</dbReference>
<evidence type="ECO:0000259" key="1">
    <source>
        <dbReference type="PROSITE" id="PS51186"/>
    </source>
</evidence>
<feature type="domain" description="N-acetyltransferase" evidence="1">
    <location>
        <begin position="19"/>
        <end position="169"/>
    </location>
</feature>
<evidence type="ECO:0000313" key="3">
    <source>
        <dbReference type="Proteomes" id="UP000191153"/>
    </source>
</evidence>
<dbReference type="InterPro" id="IPR016181">
    <property type="entry name" value="Acyl_CoA_acyltransferase"/>
</dbReference>
<dbReference type="STRING" id="180163.SAMN02745174_02004"/>
<proteinExistence type="predicted"/>
<accession>A0A1T4PR34</accession>
<dbReference type="OrthoDB" id="9800797at2"/>
<dbReference type="GO" id="GO:0016747">
    <property type="term" value="F:acyltransferase activity, transferring groups other than amino-acyl groups"/>
    <property type="evidence" value="ECO:0007669"/>
    <property type="project" value="InterPro"/>
</dbReference>
<dbReference type="Gene3D" id="3.40.630.30">
    <property type="match status" value="1"/>
</dbReference>
<evidence type="ECO:0000313" key="2">
    <source>
        <dbReference type="EMBL" id="SJZ94042.1"/>
    </source>
</evidence>
<dbReference type="InterPro" id="IPR000182">
    <property type="entry name" value="GNAT_dom"/>
</dbReference>
<dbReference type="Pfam" id="PF00583">
    <property type="entry name" value="Acetyltransf_1"/>
    <property type="match status" value="1"/>
</dbReference>
<dbReference type="AlphaFoldDB" id="A0A1T4PR34"/>
<keyword evidence="2" id="KW-0808">Transferase</keyword>